<dbReference type="RefSeq" id="WP_004500515.1">
    <property type="nucleotide sequence ID" value="NZ_AFLV02000069.1"/>
</dbReference>
<accession>A0A828YXF5</accession>
<organism evidence="1 2">
    <name type="scientific">Leptospira weilii str. 2006001853</name>
    <dbReference type="NCBI Taxonomy" id="1001589"/>
    <lineage>
        <taxon>Bacteria</taxon>
        <taxon>Pseudomonadati</taxon>
        <taxon>Spirochaetota</taxon>
        <taxon>Spirochaetia</taxon>
        <taxon>Leptospirales</taxon>
        <taxon>Leptospiraceae</taxon>
        <taxon>Leptospira</taxon>
    </lineage>
</organism>
<dbReference type="AlphaFoldDB" id="A0A828YXF5"/>
<gene>
    <name evidence="1" type="ORF">LEP1GSC036_2251</name>
</gene>
<reference evidence="1 2" key="1">
    <citation type="submission" date="2012-10" db="EMBL/GenBank/DDBJ databases">
        <authorList>
            <person name="Harkins D.M."/>
            <person name="Durkin A.S."/>
            <person name="Brinkac L.M."/>
            <person name="Haft D.H."/>
            <person name="Selengut J.D."/>
            <person name="Sanka R."/>
            <person name="DePew J."/>
            <person name="Purushe J."/>
            <person name="Whelen A.C."/>
            <person name="Vinetz J.M."/>
            <person name="Sutton G.G."/>
            <person name="Nierman W.C."/>
            <person name="Fouts D.E."/>
        </authorList>
    </citation>
    <scope>NUCLEOTIDE SEQUENCE [LARGE SCALE GENOMIC DNA]</scope>
    <source>
        <strain evidence="1 2">2006001853</strain>
    </source>
</reference>
<sequence>MKNPEFKKGRVTLRLVSKDEKLRELELRLEVYWNRFKEMSTKEKRNAVRELFVHLYKSQKQTKELIRALLSHHQNEIEIERTLRMIGKRMRG</sequence>
<dbReference type="Proteomes" id="UP000001338">
    <property type="component" value="Unassembled WGS sequence"/>
</dbReference>
<evidence type="ECO:0000313" key="1">
    <source>
        <dbReference type="EMBL" id="EKR62784.1"/>
    </source>
</evidence>
<proteinExistence type="predicted"/>
<protein>
    <submittedName>
        <fullName evidence="1">Uncharacterized protein</fullName>
    </submittedName>
</protein>
<evidence type="ECO:0000313" key="2">
    <source>
        <dbReference type="Proteomes" id="UP000001338"/>
    </source>
</evidence>
<comment type="caution">
    <text evidence="1">The sequence shown here is derived from an EMBL/GenBank/DDBJ whole genome shotgun (WGS) entry which is preliminary data.</text>
</comment>
<dbReference type="EMBL" id="AFLV02000069">
    <property type="protein sequence ID" value="EKR62784.1"/>
    <property type="molecule type" value="Genomic_DNA"/>
</dbReference>
<name>A0A828YXF5_9LEPT</name>